<dbReference type="GO" id="GO:0031419">
    <property type="term" value="F:cobalamin binding"/>
    <property type="evidence" value="ECO:0007669"/>
    <property type="project" value="UniProtKB-KW"/>
</dbReference>
<feature type="non-terminal residue" evidence="33">
    <location>
        <position position="1315"/>
    </location>
</feature>
<dbReference type="SMART" id="SM00179">
    <property type="entry name" value="EGF_CA"/>
    <property type="match status" value="7"/>
</dbReference>
<reference evidence="33" key="1">
    <citation type="journal article" date="2021" name="Evol. Appl.">
        <title>The genome of the Pyrenean desman and the effects of bottlenecks and inbreeding on the genomic landscape of an endangered species.</title>
        <authorList>
            <person name="Escoda L."/>
            <person name="Castresana J."/>
        </authorList>
    </citation>
    <scope>NUCLEOTIDE SEQUENCE</scope>
    <source>
        <strain evidence="33">IBE-C5619</strain>
    </source>
</reference>
<keyword evidence="14" id="KW-0653">Protein transport</keyword>
<dbReference type="InterPro" id="IPR049883">
    <property type="entry name" value="NOTCH1_EGF-like"/>
</dbReference>
<dbReference type="FunFam" id="2.10.25.10:FF:000429">
    <property type="entry name" value="Cubilin"/>
    <property type="match status" value="1"/>
</dbReference>
<feature type="domain" description="CUB" evidence="31">
    <location>
        <begin position="793"/>
        <end position="904"/>
    </location>
</feature>
<keyword evidence="2" id="KW-0813">Transport</keyword>
<dbReference type="Proteomes" id="UP000700334">
    <property type="component" value="Unassembled WGS sequence"/>
</dbReference>
<keyword evidence="19" id="KW-0168">Coated pit</keyword>
<evidence type="ECO:0000313" key="33">
    <source>
        <dbReference type="EMBL" id="KAG8515904.1"/>
    </source>
</evidence>
<evidence type="ECO:0000256" key="10">
    <source>
        <dbReference type="ARBA" id="ARBA00022729"/>
    </source>
</evidence>
<keyword evidence="9" id="KW-0479">Metal-binding</keyword>
<feature type="domain" description="CUB" evidence="31">
    <location>
        <begin position="1142"/>
        <end position="1254"/>
    </location>
</feature>
<evidence type="ECO:0000256" key="9">
    <source>
        <dbReference type="ARBA" id="ARBA00022723"/>
    </source>
</evidence>
<dbReference type="InterPro" id="IPR035914">
    <property type="entry name" value="Sperma_CUB_dom_sf"/>
</dbReference>
<evidence type="ECO:0000256" key="30">
    <source>
        <dbReference type="PROSITE-ProRule" id="PRU00076"/>
    </source>
</evidence>
<dbReference type="InterPro" id="IPR000152">
    <property type="entry name" value="EGF-type_Asp/Asn_hydroxyl_site"/>
</dbReference>
<evidence type="ECO:0000256" key="17">
    <source>
        <dbReference type="ARBA" id="ARBA00023157"/>
    </source>
</evidence>
<dbReference type="InterPro" id="IPR024731">
    <property type="entry name" value="NELL2-like_EGF"/>
</dbReference>
<dbReference type="CDD" id="cd00054">
    <property type="entry name" value="EGF_CA"/>
    <property type="match status" value="6"/>
</dbReference>
<keyword evidence="4 30" id="KW-0245">EGF-like domain</keyword>
<comment type="subcellular location">
    <subcellularLocation>
        <location evidence="26">Apical cell membrane</location>
        <topology evidence="26">Peripheral membrane protein</topology>
    </subcellularLocation>
    <subcellularLocation>
        <location evidence="1">Endosome</location>
    </subcellularLocation>
    <subcellularLocation>
        <location evidence="24">Lysosome membrane</location>
        <topology evidence="24">Peripheral membrane protein</topology>
    </subcellularLocation>
    <subcellularLocation>
        <location evidence="27">Membrane</location>
        <location evidence="27">Coated pit</location>
    </subcellularLocation>
</comment>
<evidence type="ECO:0000256" key="8">
    <source>
        <dbReference type="ARBA" id="ARBA00022685"/>
    </source>
</evidence>
<dbReference type="GO" id="GO:0005905">
    <property type="term" value="C:clathrin-coated pit"/>
    <property type="evidence" value="ECO:0007669"/>
    <property type="project" value="UniProtKB-KW"/>
</dbReference>
<feature type="disulfide bond" evidence="30">
    <location>
        <begin position="390"/>
        <end position="400"/>
    </location>
</feature>
<feature type="domain" description="CUB" evidence="31">
    <location>
        <begin position="1255"/>
        <end position="1315"/>
    </location>
</feature>
<dbReference type="GO" id="GO:0015031">
    <property type="term" value="P:protein transport"/>
    <property type="evidence" value="ECO:0007669"/>
    <property type="project" value="UniProtKB-KW"/>
</dbReference>
<organism evidence="33 34">
    <name type="scientific">Galemys pyrenaicus</name>
    <name type="common">Iberian desman</name>
    <name type="synonym">Pyrenean desman</name>
    <dbReference type="NCBI Taxonomy" id="202257"/>
    <lineage>
        <taxon>Eukaryota</taxon>
        <taxon>Metazoa</taxon>
        <taxon>Chordata</taxon>
        <taxon>Craniata</taxon>
        <taxon>Vertebrata</taxon>
        <taxon>Euteleostomi</taxon>
        <taxon>Mammalia</taxon>
        <taxon>Eutheria</taxon>
        <taxon>Laurasiatheria</taxon>
        <taxon>Eulipotyphla</taxon>
        <taxon>Talpidae</taxon>
        <taxon>Galemys</taxon>
    </lineage>
</organism>
<feature type="disulfide bond" evidence="30">
    <location>
        <begin position="147"/>
        <end position="156"/>
    </location>
</feature>
<comment type="caution">
    <text evidence="30">Lacks conserved residue(s) required for the propagation of feature annotation.</text>
</comment>
<dbReference type="EMBL" id="JAGFMF010011694">
    <property type="protein sequence ID" value="KAG8515904.1"/>
    <property type="molecule type" value="Genomic_DNA"/>
</dbReference>
<keyword evidence="13" id="KW-0106">Calcium</keyword>
<feature type="domain" description="EGF-like" evidence="32">
    <location>
        <begin position="121"/>
        <end position="157"/>
    </location>
</feature>
<feature type="domain" description="CUB" evidence="31">
    <location>
        <begin position="465"/>
        <end position="577"/>
    </location>
</feature>
<dbReference type="GO" id="GO:0005765">
    <property type="term" value="C:lysosomal membrane"/>
    <property type="evidence" value="ECO:0007669"/>
    <property type="project" value="UniProtKB-SubCell"/>
</dbReference>
<comment type="function">
    <text evidence="28">Endocytic receptor which plays a role in lipoprotein, vitamin and iron metabolism by facilitating their uptake. Acts together with LRP2 to mediate endocytosis of high-density lipoproteins, GC, hemoglobin, ALB, TF and SCGB1A1. Acts together with AMN to mediate endocytosis of the CBLIF-cobalamin complex. Binds to ALB, MB, Kappa and lambda-light chains, TF, hemoglobin, GC, SCGB1A1, APOA1, high density lipoprotein, and the CBLIF-cobalamin complex. Ligand binding requires calcium. Serves as important transporter in several absorptive epithelia, including intestine, renal proximal tubules and embryonic yolk sac. May play an important role in the development of the peri-implantation embryo through internalization of APOA1 and cholesterol. Binds to LGALS3 at the maternal-fetal interface.</text>
</comment>
<dbReference type="SUPFAM" id="SSF57184">
    <property type="entry name" value="Growth factor receptor domain"/>
    <property type="match status" value="1"/>
</dbReference>
<dbReference type="FunFam" id="2.10.25.10:FF:000866">
    <property type="entry name" value="Cubilin"/>
    <property type="match status" value="1"/>
</dbReference>
<evidence type="ECO:0000259" key="32">
    <source>
        <dbReference type="PROSITE" id="PS50026"/>
    </source>
</evidence>
<dbReference type="GO" id="GO:0005509">
    <property type="term" value="F:calcium ion binding"/>
    <property type="evidence" value="ECO:0007669"/>
    <property type="project" value="InterPro"/>
</dbReference>
<keyword evidence="22" id="KW-0458">Lysosome</keyword>
<dbReference type="PROSITE" id="PS00010">
    <property type="entry name" value="ASX_HYDROXYL"/>
    <property type="match status" value="3"/>
</dbReference>
<dbReference type="SUPFAM" id="SSF57196">
    <property type="entry name" value="EGF/Laminin"/>
    <property type="match status" value="4"/>
</dbReference>
<comment type="caution">
    <text evidence="33">The sequence shown here is derived from an EMBL/GenBank/DDBJ whole genome shotgun (WGS) entry which is preliminary data.</text>
</comment>
<keyword evidence="5" id="KW-0153">Cholesterol metabolism</keyword>
<feature type="disulfide bond" evidence="30">
    <location>
        <begin position="190"/>
        <end position="199"/>
    </location>
</feature>
<keyword evidence="23" id="KW-0170">Cobalt</keyword>
<evidence type="ECO:0000256" key="23">
    <source>
        <dbReference type="ARBA" id="ARBA00023285"/>
    </source>
</evidence>
<feature type="domain" description="EGF-like" evidence="32">
    <location>
        <begin position="340"/>
        <end position="376"/>
    </location>
</feature>
<evidence type="ECO:0000256" key="29">
    <source>
        <dbReference type="ARBA" id="ARBA00049703"/>
    </source>
</evidence>
<dbReference type="CDD" id="cd00041">
    <property type="entry name" value="CUB"/>
    <property type="match status" value="8"/>
</dbReference>
<keyword evidence="7" id="KW-0846">Cobalamin</keyword>
<dbReference type="InterPro" id="IPR000859">
    <property type="entry name" value="CUB_dom"/>
</dbReference>
<evidence type="ECO:0000256" key="25">
    <source>
        <dbReference type="ARBA" id="ARBA00023878"/>
    </source>
</evidence>
<protein>
    <recommendedName>
        <fullName evidence="25">Cubilin</fullName>
    </recommendedName>
</protein>
<dbReference type="PANTHER" id="PTHR24254:SF6">
    <property type="entry name" value="CUBILIN"/>
    <property type="match status" value="1"/>
</dbReference>
<dbReference type="FunFam" id="2.10.25.10:FF:000260">
    <property type="entry name" value="Notch receptor 4"/>
    <property type="match status" value="1"/>
</dbReference>
<dbReference type="FunFam" id="2.10.25.10:FF:000554">
    <property type="entry name" value="Cubilin"/>
    <property type="match status" value="1"/>
</dbReference>
<feature type="domain" description="CUB" evidence="31">
    <location>
        <begin position="1024"/>
        <end position="1138"/>
    </location>
</feature>
<evidence type="ECO:0000313" key="34">
    <source>
        <dbReference type="Proteomes" id="UP000700334"/>
    </source>
</evidence>
<evidence type="ECO:0000256" key="19">
    <source>
        <dbReference type="ARBA" id="ARBA00023176"/>
    </source>
</evidence>
<dbReference type="OrthoDB" id="6022136at2759"/>
<evidence type="ECO:0000256" key="7">
    <source>
        <dbReference type="ARBA" id="ARBA00022628"/>
    </source>
</evidence>
<name>A0A8J6DPJ5_GALPY</name>
<keyword evidence="16" id="KW-0472">Membrane</keyword>
<dbReference type="InterPro" id="IPR051659">
    <property type="entry name" value="Serine_Protease_S1-Domain"/>
</dbReference>
<feature type="disulfide bond" evidence="30">
    <location>
        <begin position="411"/>
        <end position="420"/>
    </location>
</feature>
<evidence type="ECO:0000256" key="2">
    <source>
        <dbReference type="ARBA" id="ARBA00022448"/>
    </source>
</evidence>
<feature type="domain" description="EGF-like" evidence="32">
    <location>
        <begin position="254"/>
        <end position="295"/>
    </location>
</feature>
<keyword evidence="10" id="KW-0732">Signal</keyword>
<feature type="domain" description="CUB" evidence="31">
    <location>
        <begin position="581"/>
        <end position="696"/>
    </location>
</feature>
<keyword evidence="6" id="KW-0597">Phosphoprotein</keyword>
<evidence type="ECO:0000256" key="11">
    <source>
        <dbReference type="ARBA" id="ARBA00022737"/>
    </source>
</evidence>
<feature type="disulfide bond" evidence="30">
    <location>
        <begin position="449"/>
        <end position="458"/>
    </location>
</feature>
<dbReference type="InterPro" id="IPR018097">
    <property type="entry name" value="EGF_Ca-bd_CS"/>
</dbReference>
<comment type="subunit">
    <text evidence="29">Interacts with AMN. Component of the cubam complex composed of one CUBN trimer and one AMN chain. The cubam complex can dimerize. Interacts with LRP2 in a dual-receptor complex in a calcium-dependent manner. Found in a complex with PID1/PCLI1, LRP1 and CUBNI. Interacts with LRP1 and PID1/PCLI1.</text>
</comment>
<keyword evidence="8" id="KW-0165">Cleavage on pair of basic residues</keyword>
<gene>
    <name evidence="33" type="ORF">J0S82_007196</name>
</gene>
<dbReference type="PROSITE" id="PS00022">
    <property type="entry name" value="EGF_1"/>
    <property type="match status" value="4"/>
</dbReference>
<dbReference type="GO" id="GO:0016324">
    <property type="term" value="C:apical plasma membrane"/>
    <property type="evidence" value="ECO:0007669"/>
    <property type="project" value="UniProtKB-SubCell"/>
</dbReference>
<feature type="domain" description="EGF-like" evidence="32">
    <location>
        <begin position="423"/>
        <end position="459"/>
    </location>
</feature>
<dbReference type="Pfam" id="PF00431">
    <property type="entry name" value="CUB"/>
    <property type="match status" value="8"/>
</dbReference>
<evidence type="ECO:0000256" key="12">
    <source>
        <dbReference type="ARBA" id="ARBA00022753"/>
    </source>
</evidence>
<feature type="domain" description="EGF-like" evidence="32">
    <location>
        <begin position="386"/>
        <end position="421"/>
    </location>
</feature>
<dbReference type="Pfam" id="PF00008">
    <property type="entry name" value="EGF"/>
    <property type="match status" value="4"/>
</dbReference>
<evidence type="ECO:0000256" key="1">
    <source>
        <dbReference type="ARBA" id="ARBA00004177"/>
    </source>
</evidence>
<dbReference type="FunFam" id="2.60.120.290:FF:000003">
    <property type="entry name" value="Neuropilin"/>
    <property type="match status" value="1"/>
</dbReference>
<dbReference type="FunFam" id="2.60.120.290:FF:000053">
    <property type="entry name" value="Cubilin"/>
    <property type="match status" value="1"/>
</dbReference>
<dbReference type="Gene3D" id="2.10.25.10">
    <property type="entry name" value="Laminin"/>
    <property type="match status" value="7"/>
</dbReference>
<dbReference type="FunFam" id="2.60.120.290:FF:000013">
    <property type="entry name" value="Membrane frizzled-related protein"/>
    <property type="match status" value="2"/>
</dbReference>
<evidence type="ECO:0000256" key="22">
    <source>
        <dbReference type="ARBA" id="ARBA00023228"/>
    </source>
</evidence>
<evidence type="ECO:0000256" key="6">
    <source>
        <dbReference type="ARBA" id="ARBA00022553"/>
    </source>
</evidence>
<evidence type="ECO:0000256" key="18">
    <source>
        <dbReference type="ARBA" id="ARBA00023166"/>
    </source>
</evidence>
<evidence type="ECO:0000256" key="28">
    <source>
        <dbReference type="ARBA" id="ARBA00049611"/>
    </source>
</evidence>
<feature type="domain" description="CUB" evidence="31">
    <location>
        <begin position="908"/>
        <end position="1018"/>
    </location>
</feature>
<dbReference type="FunFam" id="2.10.25.10:FF:000633">
    <property type="entry name" value="cubilin"/>
    <property type="match status" value="1"/>
</dbReference>
<dbReference type="FunFam" id="2.10.25.10:FF:000143">
    <property type="entry name" value="Protein crumbs 1"/>
    <property type="match status" value="1"/>
</dbReference>
<evidence type="ECO:0000256" key="5">
    <source>
        <dbReference type="ARBA" id="ARBA00022548"/>
    </source>
</evidence>
<dbReference type="PROSITE" id="PS50026">
    <property type="entry name" value="EGF_3"/>
    <property type="match status" value="6"/>
</dbReference>
<keyword evidence="20" id="KW-0325">Glycoprotein</keyword>
<dbReference type="GO" id="GO:0005768">
    <property type="term" value="C:endosome"/>
    <property type="evidence" value="ECO:0007669"/>
    <property type="project" value="UniProtKB-SubCell"/>
</dbReference>
<keyword evidence="21" id="KW-0753">Steroid metabolism</keyword>
<proteinExistence type="predicted"/>
<accession>A0A8J6DPJ5</accession>
<dbReference type="FunFam" id="2.60.120.290:FF:000018">
    <property type="entry name" value="cubilin"/>
    <property type="match status" value="1"/>
</dbReference>
<keyword evidence="12" id="KW-0967">Endosome</keyword>
<feature type="domain" description="EGF-like" evidence="32">
    <location>
        <begin position="159"/>
        <end position="200"/>
    </location>
</feature>
<evidence type="ECO:0000256" key="13">
    <source>
        <dbReference type="ARBA" id="ARBA00022837"/>
    </source>
</evidence>
<keyword evidence="34" id="KW-1185">Reference proteome</keyword>
<dbReference type="FunFam" id="2.60.120.290:FF:000005">
    <property type="entry name" value="Procollagen C-endopeptidase enhancer 1"/>
    <property type="match status" value="2"/>
</dbReference>
<dbReference type="InterPro" id="IPR009030">
    <property type="entry name" value="Growth_fac_rcpt_cys_sf"/>
</dbReference>
<dbReference type="SMART" id="SM00042">
    <property type="entry name" value="CUB"/>
    <property type="match status" value="7"/>
</dbReference>
<dbReference type="InterPro" id="IPR001881">
    <property type="entry name" value="EGF-like_Ca-bd_dom"/>
</dbReference>
<evidence type="ECO:0000256" key="26">
    <source>
        <dbReference type="ARBA" id="ARBA00037831"/>
    </source>
</evidence>
<dbReference type="FunFam" id="2.10.25.10:FF:000379">
    <property type="entry name" value="Cubilin"/>
    <property type="match status" value="1"/>
</dbReference>
<dbReference type="PROSITE" id="PS01187">
    <property type="entry name" value="EGF_CA"/>
    <property type="match status" value="3"/>
</dbReference>
<dbReference type="Pfam" id="PF07645">
    <property type="entry name" value="EGF_CA"/>
    <property type="match status" value="2"/>
</dbReference>
<evidence type="ECO:0000256" key="20">
    <source>
        <dbReference type="ARBA" id="ARBA00023180"/>
    </source>
</evidence>
<sequence length="1315" mass="145066">MVFLLTFAELDGEAGGDELQRQKRNTNLQQPRMATERGNLVFLTGSAQNIEFRTGSQGKIKLNDEDLSECIHQIQKNKDDITDLKRGTIGLPLNISSQIHQLNTKLVDLERKFESLQQTVDKKVCSSNPCQNGGTCLNLHDSFYCICPSQWKGPLCSVDVNECAVYSGTPLGCQNGATCVNTEGSYSCHCSPETYGSQCASKYNDCERGSKALCVHGICEDLARTQAGEPKYSCICDAGWTFQPPPHSPACTQDIDECSLLPAPCSALVQCFNTPGSFYCGACPTGWQGNGYNCQDVNECAINNGGCSVAPAVECVNTLGSYHCQPCPPGYQGDGRVCTLIDICSVNNGGCHPQASCSSVLGSLPLCTCLPGYTGNGYGPNGCVQLSNLCLSHPCLNGQCVETVSGYFCKCESGWAGINCTENINECLSNPCSNGGTCVDGINGFSCECTRFWTGVFCQIPQQVCGDSLSGMSGSFSYRNTDVDSIHDVNCFWVIRTEKGKVLRISFTFLQLESVSNCPYEFLQIHDGDSSAAYQLGRFCGSKPPQKLFSSDNALYFHLYSEHLRNDRGFAIRWETQQPECGGVLTGTYGSIKSPGYPGNYPPGRDCIWKVTTSPDLLITFTFGTLSLEHHDDCSKDYLEIRDGLLHQDPVLGKFCSTLSAPPLQTSGPFARIHFHSDDQITDLHCGGNYTEPEGLLSLDLSGPFTRNRQCIYIIKQPVGEQIKINFTHVELESQSGCSKTYIEVRDDQTLLGKICGNNTSHIKSITNNIWIRLKIDASVIKTSFRAVYQVACGGELTGEGVIRSPFYPNVYPGEKICRWMIYQPQSQVVLLNFTSFEIGSSAHCDTDYIEIGSSTILGSPENRKYCGTDLPSFITSVYNFIYVMFVKSSSTENHGFMAKFSTTNLACGKTLTESTGIIQSPGQPNIYPNGVNCTWHISVRPGYLIHLIFKKFHLEFHYNCTNDYLEVYDTDSETSLGRYCGKSVPPSLTSSGNSLMLKFVADSHLAYEGFLINYEAINESTVCLNNYTDNSGIFTSLYFPYHYPNNWKCIYKITVETSQQIALHFTNFSLEEAIGGECIADFVEIRDGGYENSPLLGKYCGSILPPRIISHSNKLWLKFESDSFDSRSGFSAYWDGSLTGCGGNLTTPTGTFTSPNYPMPYYHNSECYWWLRSSRGSPFELEFEDFHLEHHADCALDYLAVYDGPSSSSHLITKLCGNEKPSLIRSSGDSLSLKLRTDEGQQGGGFLAKYRQTCRNVVIVNQTYGILESIHYPDSYSTNERCNWTIQATTGNTVNFTFVAFDLENHTNCATDYL</sequence>
<evidence type="ECO:0000256" key="14">
    <source>
        <dbReference type="ARBA" id="ARBA00022927"/>
    </source>
</evidence>
<keyword evidence="18" id="KW-1207">Sterol metabolism</keyword>
<dbReference type="Pfam" id="PF12947">
    <property type="entry name" value="EGF_3"/>
    <property type="match status" value="1"/>
</dbReference>
<evidence type="ECO:0000256" key="4">
    <source>
        <dbReference type="ARBA" id="ARBA00022536"/>
    </source>
</evidence>
<dbReference type="GO" id="GO:0008203">
    <property type="term" value="P:cholesterol metabolic process"/>
    <property type="evidence" value="ECO:0007669"/>
    <property type="project" value="UniProtKB-KW"/>
</dbReference>
<dbReference type="CDD" id="cd22201">
    <property type="entry name" value="cubilin_NTD"/>
    <property type="match status" value="1"/>
</dbReference>
<evidence type="ECO:0000256" key="16">
    <source>
        <dbReference type="ARBA" id="ARBA00023136"/>
    </source>
</evidence>
<keyword evidence="11" id="KW-0677">Repeat</keyword>
<dbReference type="PANTHER" id="PTHR24254">
    <property type="entry name" value="PROTHROMBIN"/>
    <property type="match status" value="1"/>
</dbReference>
<dbReference type="Gene3D" id="2.60.120.290">
    <property type="entry name" value="Spermadhesin, CUB domain"/>
    <property type="match status" value="8"/>
</dbReference>
<dbReference type="SMART" id="SM00181">
    <property type="entry name" value="EGF"/>
    <property type="match status" value="8"/>
</dbReference>
<evidence type="ECO:0000256" key="24">
    <source>
        <dbReference type="ARBA" id="ARBA00023765"/>
    </source>
</evidence>
<dbReference type="PROSITE" id="PS01186">
    <property type="entry name" value="EGF_2"/>
    <property type="match status" value="1"/>
</dbReference>
<keyword evidence="17 30" id="KW-1015">Disulfide bond</keyword>
<evidence type="ECO:0000256" key="21">
    <source>
        <dbReference type="ARBA" id="ARBA00023221"/>
    </source>
</evidence>
<evidence type="ECO:0000259" key="31">
    <source>
        <dbReference type="PROSITE" id="PS01180"/>
    </source>
</evidence>
<dbReference type="SUPFAM" id="SSF49854">
    <property type="entry name" value="Spermadhesin, CUB domain"/>
    <property type="match status" value="8"/>
</dbReference>
<evidence type="ECO:0000256" key="3">
    <source>
        <dbReference type="ARBA" id="ARBA00022475"/>
    </source>
</evidence>
<evidence type="ECO:0000256" key="15">
    <source>
        <dbReference type="ARBA" id="ARBA00023098"/>
    </source>
</evidence>
<feature type="domain" description="CUB" evidence="31">
    <location>
        <begin position="704"/>
        <end position="792"/>
    </location>
</feature>
<keyword evidence="3" id="KW-1003">Cell membrane</keyword>
<evidence type="ECO:0000256" key="27">
    <source>
        <dbReference type="ARBA" id="ARBA00037878"/>
    </source>
</evidence>
<dbReference type="PROSITE" id="PS01180">
    <property type="entry name" value="CUB"/>
    <property type="match status" value="8"/>
</dbReference>
<keyword evidence="15" id="KW-0443">Lipid metabolism</keyword>
<dbReference type="InterPro" id="IPR000742">
    <property type="entry name" value="EGF"/>
</dbReference>